<feature type="compositionally biased region" description="Basic and acidic residues" evidence="6">
    <location>
        <begin position="534"/>
        <end position="555"/>
    </location>
</feature>
<feature type="region of interest" description="Disordered" evidence="6">
    <location>
        <begin position="401"/>
        <end position="466"/>
    </location>
</feature>
<protein>
    <recommendedName>
        <fullName evidence="7">Zn(2)-C6 fungal-type domain-containing protein</fullName>
    </recommendedName>
</protein>
<dbReference type="STRING" id="1314781.A0A165KDL0"/>
<dbReference type="GO" id="GO:0008270">
    <property type="term" value="F:zinc ion binding"/>
    <property type="evidence" value="ECO:0007669"/>
    <property type="project" value="InterPro"/>
</dbReference>
<proteinExistence type="predicted"/>
<keyword evidence="9" id="KW-1185">Reference proteome</keyword>
<evidence type="ECO:0000256" key="6">
    <source>
        <dbReference type="SAM" id="MobiDB-lite"/>
    </source>
</evidence>
<dbReference type="Gene3D" id="4.10.240.10">
    <property type="entry name" value="Zn(2)-C6 fungal-type DNA-binding domain"/>
    <property type="match status" value="1"/>
</dbReference>
<dbReference type="InterPro" id="IPR051711">
    <property type="entry name" value="Stress_Response_Reg"/>
</dbReference>
<feature type="compositionally biased region" description="Basic and acidic residues" evidence="6">
    <location>
        <begin position="479"/>
        <end position="494"/>
    </location>
</feature>
<dbReference type="EMBL" id="KV425946">
    <property type="protein sequence ID" value="KZV96174.1"/>
    <property type="molecule type" value="Genomic_DNA"/>
</dbReference>
<dbReference type="AlphaFoldDB" id="A0A165KDL0"/>
<evidence type="ECO:0000313" key="8">
    <source>
        <dbReference type="EMBL" id="KZV96174.1"/>
    </source>
</evidence>
<evidence type="ECO:0000256" key="5">
    <source>
        <dbReference type="ARBA" id="ARBA00023242"/>
    </source>
</evidence>
<dbReference type="GO" id="GO:0045944">
    <property type="term" value="P:positive regulation of transcription by RNA polymerase II"/>
    <property type="evidence" value="ECO:0007669"/>
    <property type="project" value="TreeGrafter"/>
</dbReference>
<feature type="region of interest" description="Disordered" evidence="6">
    <location>
        <begin position="479"/>
        <end position="568"/>
    </location>
</feature>
<feature type="region of interest" description="Disordered" evidence="6">
    <location>
        <begin position="209"/>
        <end position="271"/>
    </location>
</feature>
<feature type="compositionally biased region" description="Low complexity" evidence="6">
    <location>
        <begin position="104"/>
        <end position="130"/>
    </location>
</feature>
<dbReference type="Pfam" id="PF00172">
    <property type="entry name" value="Zn_clus"/>
    <property type="match status" value="1"/>
</dbReference>
<organism evidence="8 9">
    <name type="scientific">Exidia glandulosa HHB12029</name>
    <dbReference type="NCBI Taxonomy" id="1314781"/>
    <lineage>
        <taxon>Eukaryota</taxon>
        <taxon>Fungi</taxon>
        <taxon>Dikarya</taxon>
        <taxon>Basidiomycota</taxon>
        <taxon>Agaricomycotina</taxon>
        <taxon>Agaricomycetes</taxon>
        <taxon>Auriculariales</taxon>
        <taxon>Exidiaceae</taxon>
        <taxon>Exidia</taxon>
    </lineage>
</organism>
<dbReference type="GO" id="GO:0005634">
    <property type="term" value="C:nucleus"/>
    <property type="evidence" value="ECO:0007669"/>
    <property type="project" value="UniProtKB-SubCell"/>
</dbReference>
<accession>A0A165KDL0</accession>
<evidence type="ECO:0000256" key="1">
    <source>
        <dbReference type="ARBA" id="ARBA00004123"/>
    </source>
</evidence>
<keyword evidence="2" id="KW-0805">Transcription regulation</keyword>
<feature type="domain" description="Zn(2)-C6 fungal-type" evidence="7">
    <location>
        <begin position="175"/>
        <end position="205"/>
    </location>
</feature>
<evidence type="ECO:0000256" key="3">
    <source>
        <dbReference type="ARBA" id="ARBA00023125"/>
    </source>
</evidence>
<dbReference type="GO" id="GO:0043565">
    <property type="term" value="F:sequence-specific DNA binding"/>
    <property type="evidence" value="ECO:0007669"/>
    <property type="project" value="TreeGrafter"/>
</dbReference>
<dbReference type="PROSITE" id="PS00463">
    <property type="entry name" value="ZN2_CY6_FUNGAL_1"/>
    <property type="match status" value="1"/>
</dbReference>
<reference evidence="8 9" key="1">
    <citation type="journal article" date="2016" name="Mol. Biol. Evol.">
        <title>Comparative Genomics of Early-Diverging Mushroom-Forming Fungi Provides Insights into the Origins of Lignocellulose Decay Capabilities.</title>
        <authorList>
            <person name="Nagy L.G."/>
            <person name="Riley R."/>
            <person name="Tritt A."/>
            <person name="Adam C."/>
            <person name="Daum C."/>
            <person name="Floudas D."/>
            <person name="Sun H."/>
            <person name="Yadav J.S."/>
            <person name="Pangilinan J."/>
            <person name="Larsson K.H."/>
            <person name="Matsuura K."/>
            <person name="Barry K."/>
            <person name="Labutti K."/>
            <person name="Kuo R."/>
            <person name="Ohm R.A."/>
            <person name="Bhattacharya S.S."/>
            <person name="Shirouzu T."/>
            <person name="Yoshinaga Y."/>
            <person name="Martin F.M."/>
            <person name="Grigoriev I.V."/>
            <person name="Hibbett D.S."/>
        </authorList>
    </citation>
    <scope>NUCLEOTIDE SEQUENCE [LARGE SCALE GENOMIC DNA]</scope>
    <source>
        <strain evidence="8 9">HHB12029</strain>
    </source>
</reference>
<evidence type="ECO:0000256" key="4">
    <source>
        <dbReference type="ARBA" id="ARBA00023163"/>
    </source>
</evidence>
<evidence type="ECO:0000313" key="9">
    <source>
        <dbReference type="Proteomes" id="UP000077266"/>
    </source>
</evidence>
<feature type="region of interest" description="Disordered" evidence="6">
    <location>
        <begin position="104"/>
        <end position="131"/>
    </location>
</feature>
<comment type="subcellular location">
    <subcellularLocation>
        <location evidence="1">Nucleus</location>
    </subcellularLocation>
</comment>
<dbReference type="GO" id="GO:0000981">
    <property type="term" value="F:DNA-binding transcription factor activity, RNA polymerase II-specific"/>
    <property type="evidence" value="ECO:0007669"/>
    <property type="project" value="InterPro"/>
</dbReference>
<dbReference type="InterPro" id="IPR001138">
    <property type="entry name" value="Zn2Cys6_DnaBD"/>
</dbReference>
<dbReference type="InterPro" id="IPR036864">
    <property type="entry name" value="Zn2-C6_fun-type_DNA-bd_sf"/>
</dbReference>
<keyword evidence="4" id="KW-0804">Transcription</keyword>
<keyword evidence="5" id="KW-0539">Nucleus</keyword>
<dbReference type="PANTHER" id="PTHR47540:SF2">
    <property type="entry name" value="ZN(II)2CYS6 TRANSCRIPTION FACTOR (EUROFUNG)"/>
    <property type="match status" value="1"/>
</dbReference>
<evidence type="ECO:0000259" key="7">
    <source>
        <dbReference type="PROSITE" id="PS50048"/>
    </source>
</evidence>
<dbReference type="InParanoid" id="A0A165KDL0"/>
<dbReference type="PANTHER" id="PTHR47540">
    <property type="entry name" value="THIAMINE REPRESSIBLE GENES REGULATORY PROTEIN THI5"/>
    <property type="match status" value="1"/>
</dbReference>
<evidence type="ECO:0000256" key="2">
    <source>
        <dbReference type="ARBA" id="ARBA00023015"/>
    </source>
</evidence>
<dbReference type="OrthoDB" id="2441642at2759"/>
<dbReference type="SUPFAM" id="SSF57701">
    <property type="entry name" value="Zn2/Cys6 DNA-binding domain"/>
    <property type="match status" value="1"/>
</dbReference>
<feature type="compositionally biased region" description="Polar residues" evidence="6">
    <location>
        <begin position="407"/>
        <end position="425"/>
    </location>
</feature>
<dbReference type="PROSITE" id="PS50048">
    <property type="entry name" value="ZN2_CY6_FUNGAL_2"/>
    <property type="match status" value="1"/>
</dbReference>
<gene>
    <name evidence="8" type="ORF">EXIGLDRAFT_705969</name>
</gene>
<dbReference type="PRINTS" id="PR00755">
    <property type="entry name" value="AFLATOXINBRP"/>
</dbReference>
<keyword evidence="3" id="KW-0238">DNA-binding</keyword>
<sequence length="568" mass="61192">MTVQSSPIRSRVPSNAMQMHIQIPGQQRLQHPYDPVAVHQSQQQAHAAAAAAQAAHAAGGYAFPQRRPSLPFGTEMFDPSAAQFRPPTQVDPLAQHFQPRGSISALSAQSSGSSPYTSASPMPSTPPSAMDQPTMLNPWLFPFALNAMGGLGVNPAHIPFWLGKPPPGRQRTNQACEKCRDRKTKCTGERPTCHRCAMRGLQCEYASEHRVRGPTKNRKRNAASVDLTSSGPPVSPTFSTPERAFQQAPLEGDAHGSPSGSTIAGSDDKWNKADVTSTTQSMFHDWMQQNNSSLGLSIPSNDAVKQEDVTGAFNEHIDPAIHAPDSSAAFIRYSASMPHLHLSYDFGQPALHAPVPINTATRQASFATTDSQPDVGADFSWTVPQFDQSQDFAQQLHLSRADDLGGSSPSNMDPMNFSSPTQTFSFAGPPRSSFANYSDVRSHESNASNRLSHDHTQPPAPVPSTNGYWFALAAKETRTTAKEPRLDAGEEQSHDASAADGGPAYSWATDDELSRSTNSDASSALPEPLLVSSPEHRPSLEDMHDSEQETSKDSLFDETPEMSGPSAS</sequence>
<feature type="compositionally biased region" description="Polar residues" evidence="6">
    <location>
        <begin position="226"/>
        <end position="240"/>
    </location>
</feature>
<dbReference type="SMART" id="SM00066">
    <property type="entry name" value="GAL4"/>
    <property type="match status" value="1"/>
</dbReference>
<dbReference type="CDD" id="cd00067">
    <property type="entry name" value="GAL4"/>
    <property type="match status" value="1"/>
</dbReference>
<dbReference type="Proteomes" id="UP000077266">
    <property type="component" value="Unassembled WGS sequence"/>
</dbReference>
<name>A0A165KDL0_EXIGL</name>
<feature type="compositionally biased region" description="Basic residues" evidence="6">
    <location>
        <begin position="212"/>
        <end position="221"/>
    </location>
</feature>